<sequence>MTLVLLDTNAYLRLAKRVRPMLGVRFGRKDYVLTILRDVEDEVHRSSRLRSKFPWFEQGDLRTERLSKQVRLSAAEKQQLADAQSVLHGYVLSDMDRYIGGGRSPPSSTDCRVLAFGQIRPAIVVTDDLGMHLLAHDFEIAVWHGWELLAKMRTAKVVDNDLIREIYAALERNGDLTDTWKAVRHTEFARIFGKGPTA</sequence>
<accession>B1XZI1</accession>
<dbReference type="STRING" id="395495.Lcho_4293"/>
<organism evidence="1 2">
    <name type="scientific">Leptothrix cholodnii (strain ATCC 51168 / LMG 8142 / SP-6)</name>
    <name type="common">Leptothrix discophora (strain SP-6)</name>
    <dbReference type="NCBI Taxonomy" id="395495"/>
    <lineage>
        <taxon>Bacteria</taxon>
        <taxon>Pseudomonadati</taxon>
        <taxon>Pseudomonadota</taxon>
        <taxon>Betaproteobacteria</taxon>
        <taxon>Burkholderiales</taxon>
        <taxon>Sphaerotilaceae</taxon>
        <taxon>Leptothrix</taxon>
    </lineage>
</organism>
<dbReference type="OrthoDB" id="6945155at2"/>
<dbReference type="KEGG" id="lch:Lcho_4293"/>
<evidence type="ECO:0008006" key="3">
    <source>
        <dbReference type="Google" id="ProtNLM"/>
    </source>
</evidence>
<gene>
    <name evidence="1" type="ordered locus">Lcho_4293</name>
</gene>
<dbReference type="HOGENOM" id="CLU_1474223_0_0_4"/>
<dbReference type="Proteomes" id="UP000001693">
    <property type="component" value="Chromosome"/>
</dbReference>
<proteinExistence type="predicted"/>
<evidence type="ECO:0000313" key="2">
    <source>
        <dbReference type="Proteomes" id="UP000001693"/>
    </source>
</evidence>
<dbReference type="eggNOG" id="ENOG502ZCFW">
    <property type="taxonomic scope" value="Bacteria"/>
</dbReference>
<name>B1XZI1_LEPCP</name>
<reference evidence="1 2" key="1">
    <citation type="submission" date="2008-03" db="EMBL/GenBank/DDBJ databases">
        <title>Complete sequence of Leptothrix cholodnii SP-6.</title>
        <authorList>
            <consortium name="US DOE Joint Genome Institute"/>
            <person name="Copeland A."/>
            <person name="Lucas S."/>
            <person name="Lapidus A."/>
            <person name="Glavina del Rio T."/>
            <person name="Dalin E."/>
            <person name="Tice H."/>
            <person name="Bruce D."/>
            <person name="Goodwin L."/>
            <person name="Pitluck S."/>
            <person name="Chertkov O."/>
            <person name="Brettin T."/>
            <person name="Detter J.C."/>
            <person name="Han C."/>
            <person name="Kuske C.R."/>
            <person name="Schmutz J."/>
            <person name="Larimer F."/>
            <person name="Land M."/>
            <person name="Hauser L."/>
            <person name="Kyrpides N."/>
            <person name="Lykidis A."/>
            <person name="Emerson D."/>
            <person name="Richardson P."/>
        </authorList>
    </citation>
    <scope>NUCLEOTIDE SEQUENCE [LARGE SCALE GENOMIC DNA]</scope>
    <source>
        <strain evidence="2">ATCC 51168 / LMG 8142 / SP-6</strain>
    </source>
</reference>
<evidence type="ECO:0000313" key="1">
    <source>
        <dbReference type="EMBL" id="ACB36544.1"/>
    </source>
</evidence>
<dbReference type="AlphaFoldDB" id="B1XZI1"/>
<dbReference type="RefSeq" id="WP_012349285.1">
    <property type="nucleotide sequence ID" value="NC_010524.1"/>
</dbReference>
<keyword evidence="2" id="KW-1185">Reference proteome</keyword>
<dbReference type="EMBL" id="CP001013">
    <property type="protein sequence ID" value="ACB36544.1"/>
    <property type="molecule type" value="Genomic_DNA"/>
</dbReference>
<protein>
    <recommendedName>
        <fullName evidence="3">PIN domain-containing protein</fullName>
    </recommendedName>
</protein>